<dbReference type="Proteomes" id="UP000245938">
    <property type="component" value="Unassembled WGS sequence"/>
</dbReference>
<dbReference type="InterPro" id="IPR025711">
    <property type="entry name" value="PepSY"/>
</dbReference>
<keyword evidence="1" id="KW-0812">Transmembrane</keyword>
<sequence>MICMLKNKMMHAILITSGVVLMICIYYLWSHFTGDTKPTTAKVFARIESIYGGEITDFATVGHTYEIVLHKQNEQYNLTINAATGDVESLAYLEKTIDKKNIKTKKHMSKKIKKLYPNSEFKVHLTEQAGAVVYRATISQDNGEVEIILNARTGEVISENQAVKHTALISTKEALRIAAEQEAGKVEATEFIKTTSGGYYLITLSEGQTKIVLQIHGTSGELISKTIKE</sequence>
<reference evidence="3 4" key="1">
    <citation type="submission" date="2018-05" db="EMBL/GenBank/DDBJ databases">
        <title>Kurthia sibirica genome sequence.</title>
        <authorList>
            <person name="Maclea K.S."/>
            <person name="Goen A.E."/>
        </authorList>
    </citation>
    <scope>NUCLEOTIDE SEQUENCE [LARGE SCALE GENOMIC DNA]</scope>
    <source>
        <strain evidence="3 4">ATCC 49154</strain>
    </source>
</reference>
<dbReference type="Pfam" id="PF03413">
    <property type="entry name" value="PepSY"/>
    <property type="match status" value="1"/>
</dbReference>
<protein>
    <recommendedName>
        <fullName evidence="2">PepSY domain-containing protein</fullName>
    </recommendedName>
</protein>
<evidence type="ECO:0000313" key="3">
    <source>
        <dbReference type="EMBL" id="PWI26579.1"/>
    </source>
</evidence>
<keyword evidence="1" id="KW-1133">Transmembrane helix</keyword>
<gene>
    <name evidence="3" type="ORF">DEX24_02100</name>
</gene>
<accession>A0A2U3APY2</accession>
<name>A0A2U3APY2_9BACL</name>
<evidence type="ECO:0000313" key="4">
    <source>
        <dbReference type="Proteomes" id="UP000245938"/>
    </source>
</evidence>
<proteinExistence type="predicted"/>
<evidence type="ECO:0000259" key="2">
    <source>
        <dbReference type="Pfam" id="PF03413"/>
    </source>
</evidence>
<feature type="transmembrane region" description="Helical" evidence="1">
    <location>
        <begin position="12"/>
        <end position="29"/>
    </location>
</feature>
<dbReference type="Gene3D" id="3.10.450.40">
    <property type="match status" value="2"/>
</dbReference>
<dbReference type="OrthoDB" id="2476750at2"/>
<organism evidence="3 4">
    <name type="scientific">Kurthia sibirica</name>
    <dbReference type="NCBI Taxonomy" id="202750"/>
    <lineage>
        <taxon>Bacteria</taxon>
        <taxon>Bacillati</taxon>
        <taxon>Bacillota</taxon>
        <taxon>Bacilli</taxon>
        <taxon>Bacillales</taxon>
        <taxon>Caryophanaceae</taxon>
        <taxon>Kurthia</taxon>
    </lineage>
</organism>
<dbReference type="AlphaFoldDB" id="A0A2U3APY2"/>
<keyword evidence="1" id="KW-0472">Membrane</keyword>
<evidence type="ECO:0000256" key="1">
    <source>
        <dbReference type="SAM" id="Phobius"/>
    </source>
</evidence>
<comment type="caution">
    <text evidence="3">The sequence shown here is derived from an EMBL/GenBank/DDBJ whole genome shotgun (WGS) entry which is preliminary data.</text>
</comment>
<keyword evidence="4" id="KW-1185">Reference proteome</keyword>
<dbReference type="EMBL" id="QFVR01000002">
    <property type="protein sequence ID" value="PWI26579.1"/>
    <property type="molecule type" value="Genomic_DNA"/>
</dbReference>
<feature type="domain" description="PepSY" evidence="2">
    <location>
        <begin position="111"/>
        <end position="159"/>
    </location>
</feature>